<dbReference type="PANTHER" id="PTHR12305:SF60">
    <property type="entry name" value="PHOSPHATIDYLINOSITOL 3,4,5-TRISPHOSPHATE 3-PHOSPHATASE TPTE2-RELATED"/>
    <property type="match status" value="1"/>
</dbReference>
<dbReference type="PROSITE" id="PS00383">
    <property type="entry name" value="TYR_PHOSPHATASE_1"/>
    <property type="match status" value="1"/>
</dbReference>
<keyword evidence="12" id="KW-1185">Reference proteome</keyword>
<evidence type="ECO:0000259" key="9">
    <source>
        <dbReference type="PROSITE" id="PS51181"/>
    </source>
</evidence>
<organism evidence="11 12">
    <name type="scientific">Dreissena polymorpha</name>
    <name type="common">Zebra mussel</name>
    <name type="synonym">Mytilus polymorpha</name>
    <dbReference type="NCBI Taxonomy" id="45954"/>
    <lineage>
        <taxon>Eukaryota</taxon>
        <taxon>Metazoa</taxon>
        <taxon>Spiralia</taxon>
        <taxon>Lophotrochozoa</taxon>
        <taxon>Mollusca</taxon>
        <taxon>Bivalvia</taxon>
        <taxon>Autobranchia</taxon>
        <taxon>Heteroconchia</taxon>
        <taxon>Euheterodonta</taxon>
        <taxon>Imparidentia</taxon>
        <taxon>Neoheterodontei</taxon>
        <taxon>Myida</taxon>
        <taxon>Dreissenoidea</taxon>
        <taxon>Dreissenidae</taxon>
        <taxon>Dreissena</taxon>
    </lineage>
</organism>
<dbReference type="PROSITE" id="PS51181">
    <property type="entry name" value="PPASE_TENSIN"/>
    <property type="match status" value="1"/>
</dbReference>
<feature type="domain" description="Phosphatase tensin-type" evidence="9">
    <location>
        <begin position="240"/>
        <end position="416"/>
    </location>
</feature>
<comment type="caution">
    <text evidence="11">The sequence shown here is derived from an EMBL/GenBank/DDBJ whole genome shotgun (WGS) entry which is preliminary data.</text>
</comment>
<reference evidence="11" key="1">
    <citation type="journal article" date="2019" name="bioRxiv">
        <title>The Genome of the Zebra Mussel, Dreissena polymorpha: A Resource for Invasive Species Research.</title>
        <authorList>
            <person name="McCartney M.A."/>
            <person name="Auch B."/>
            <person name="Kono T."/>
            <person name="Mallez S."/>
            <person name="Zhang Y."/>
            <person name="Obille A."/>
            <person name="Becker A."/>
            <person name="Abrahante J.E."/>
            <person name="Garbe J."/>
            <person name="Badalamenti J.P."/>
            <person name="Herman A."/>
            <person name="Mangelson H."/>
            <person name="Liachko I."/>
            <person name="Sullivan S."/>
            <person name="Sone E.D."/>
            <person name="Koren S."/>
            <person name="Silverstein K.A.T."/>
            <person name="Beckman K.B."/>
            <person name="Gohl D.M."/>
        </authorList>
    </citation>
    <scope>NUCLEOTIDE SEQUENCE</scope>
    <source>
        <strain evidence="11">Duluth1</strain>
        <tissue evidence="11">Whole animal</tissue>
    </source>
</reference>
<dbReference type="SUPFAM" id="SSF49562">
    <property type="entry name" value="C2 domain (Calcium/lipid-binding domain, CaLB)"/>
    <property type="match status" value="1"/>
</dbReference>
<evidence type="ECO:0000256" key="6">
    <source>
        <dbReference type="SAM" id="MobiDB-lite"/>
    </source>
</evidence>
<dbReference type="SUPFAM" id="SSF52799">
    <property type="entry name" value="(Phosphotyrosine protein) phosphatases II"/>
    <property type="match status" value="1"/>
</dbReference>
<feature type="domain" description="Tyrosine specific protein phosphatases" evidence="8">
    <location>
        <begin position="325"/>
        <end position="388"/>
    </location>
</feature>
<evidence type="ECO:0000256" key="5">
    <source>
        <dbReference type="ARBA" id="ARBA00023136"/>
    </source>
</evidence>
<dbReference type="Gene3D" id="2.60.40.1110">
    <property type="match status" value="1"/>
</dbReference>
<dbReference type="AlphaFoldDB" id="A0A9D4QTC3"/>
<dbReference type="SMART" id="SM01326">
    <property type="entry name" value="PTEN_C2"/>
    <property type="match status" value="1"/>
</dbReference>
<dbReference type="InterPro" id="IPR000387">
    <property type="entry name" value="Tyr_Pase_dom"/>
</dbReference>
<evidence type="ECO:0000259" key="8">
    <source>
        <dbReference type="PROSITE" id="PS50056"/>
    </source>
</evidence>
<proteinExistence type="predicted"/>
<feature type="domain" description="C2 tensin-type" evidence="10">
    <location>
        <begin position="423"/>
        <end position="559"/>
    </location>
</feature>
<reference evidence="11" key="2">
    <citation type="submission" date="2020-11" db="EMBL/GenBank/DDBJ databases">
        <authorList>
            <person name="McCartney M.A."/>
            <person name="Auch B."/>
            <person name="Kono T."/>
            <person name="Mallez S."/>
            <person name="Becker A."/>
            <person name="Gohl D.M."/>
            <person name="Silverstein K.A.T."/>
            <person name="Koren S."/>
            <person name="Bechman K.B."/>
            <person name="Herman A."/>
            <person name="Abrahante J.E."/>
            <person name="Garbe J."/>
        </authorList>
    </citation>
    <scope>NUCLEOTIDE SEQUENCE</scope>
    <source>
        <strain evidence="11">Duluth1</strain>
        <tissue evidence="11">Whole animal</tissue>
    </source>
</reference>
<feature type="transmembrane region" description="Helical" evidence="7">
    <location>
        <begin position="112"/>
        <end position="134"/>
    </location>
</feature>
<dbReference type="OrthoDB" id="16692at2759"/>
<dbReference type="GO" id="GO:0016020">
    <property type="term" value="C:membrane"/>
    <property type="evidence" value="ECO:0007669"/>
    <property type="project" value="UniProtKB-SubCell"/>
</dbReference>
<dbReference type="CDD" id="cd14510">
    <property type="entry name" value="PTP_VSP_TPTE"/>
    <property type="match status" value="1"/>
</dbReference>
<keyword evidence="4 7" id="KW-1133">Transmembrane helix</keyword>
<comment type="subcellular location">
    <subcellularLocation>
        <location evidence="1">Membrane</location>
        <topology evidence="1">Multi-pass membrane protein</topology>
    </subcellularLocation>
</comment>
<keyword evidence="3" id="KW-0378">Hydrolase</keyword>
<dbReference type="EMBL" id="JAIWYP010000004">
    <property type="protein sequence ID" value="KAH3842851.1"/>
    <property type="molecule type" value="Genomic_DNA"/>
</dbReference>
<dbReference type="FunFam" id="2.60.40.1110:FF:000004">
    <property type="entry name" value="Voltage-sensor containing phosphatase"/>
    <property type="match status" value="1"/>
</dbReference>
<dbReference type="Gene3D" id="1.20.120.350">
    <property type="entry name" value="Voltage-gated potassium channels. Chain C"/>
    <property type="match status" value="1"/>
</dbReference>
<evidence type="ECO:0008006" key="13">
    <source>
        <dbReference type="Google" id="ProtNLM"/>
    </source>
</evidence>
<dbReference type="InterPro" id="IPR051281">
    <property type="entry name" value="Dual-spec_lipid-protein_phosph"/>
</dbReference>
<dbReference type="InterPro" id="IPR029023">
    <property type="entry name" value="Tensin_phosphatase"/>
</dbReference>
<protein>
    <recommendedName>
        <fullName evidence="13">Phosphatidylinositol-3,4,5-trisphosphate 3-phosphatase</fullName>
    </recommendedName>
</protein>
<evidence type="ECO:0000256" key="1">
    <source>
        <dbReference type="ARBA" id="ARBA00004141"/>
    </source>
</evidence>
<dbReference type="InterPro" id="IPR027359">
    <property type="entry name" value="Volt_channel_dom_sf"/>
</dbReference>
<dbReference type="Pfam" id="PF10409">
    <property type="entry name" value="PTEN_C2"/>
    <property type="match status" value="1"/>
</dbReference>
<dbReference type="PROSITE" id="PS50056">
    <property type="entry name" value="TYR_PHOSPHATASE_2"/>
    <property type="match status" value="1"/>
</dbReference>
<feature type="transmembrane region" description="Helical" evidence="7">
    <location>
        <begin position="177"/>
        <end position="199"/>
    </location>
</feature>
<evidence type="ECO:0000259" key="10">
    <source>
        <dbReference type="PROSITE" id="PS51182"/>
    </source>
</evidence>
<name>A0A9D4QTC3_DREPO</name>
<evidence type="ECO:0000256" key="7">
    <source>
        <dbReference type="SAM" id="Phobius"/>
    </source>
</evidence>
<accession>A0A9D4QTC3</accession>
<sequence>MNDTIKETDLDKSASSDSIGSARSLDDSITEKDLEESEQFNTTSKNGKHPFDHAKIYIEMDDLAIEAGSYMEEPYPNMGLIHSEHELNKPRNTPETTIHKAQVAVKSVVEHLAFRLFTILLILGEFCVVIIDLTLNSDGHIGDLGLPSQIIMGYFVLELIARIFYKGELFFHDWMDIVDLVIVLATFVLDLVFSSSQYVRLGVLGRIVRILRIVRGVYLIYQQHKHLAIASRRIVSQNKRRYVKDGFDLDLCYITERMIAMSFPSSGVQSMYRNNIEEVSRFFETKHQGHYKLYNLCSERGYDHKYFADSVERVLIDDHNVPTLREMVMFCQSMHKFLSQHPENVVAIHCKGGKGRTGTMICTWLVECGNFDEAQDSLDYFGDRRTDLDEGSTFQGVETPSQSRYVGYFGIVKNKLNGRLPKVKYLKVTSLRINAIKGVGLGNGKDLKLEIWCNKVCVYRVKFGKGENCKLTHHAADDYIEVTLQNCPALSEDVKVRFLSNSTNIPSVYDNCAFYFWFHTAFVGDSLSLPRDHIDNPHKKKAQKVFRENFSIQLTFEHVPKPIVSVNLSQAILG</sequence>
<dbReference type="InterPro" id="IPR029021">
    <property type="entry name" value="Prot-tyrosine_phosphatase-like"/>
</dbReference>
<evidence type="ECO:0000313" key="12">
    <source>
        <dbReference type="Proteomes" id="UP000828390"/>
    </source>
</evidence>
<dbReference type="Proteomes" id="UP000828390">
    <property type="component" value="Unassembled WGS sequence"/>
</dbReference>
<feature type="region of interest" description="Disordered" evidence="6">
    <location>
        <begin position="1"/>
        <end position="47"/>
    </location>
</feature>
<dbReference type="InterPro" id="IPR035892">
    <property type="entry name" value="C2_domain_sf"/>
</dbReference>
<dbReference type="GO" id="GO:0005829">
    <property type="term" value="C:cytosol"/>
    <property type="evidence" value="ECO:0007669"/>
    <property type="project" value="TreeGrafter"/>
</dbReference>
<keyword evidence="2 7" id="KW-0812">Transmembrane</keyword>
<dbReference type="InterPro" id="IPR045102">
    <property type="entry name" value="PTP_VSP_TPTE"/>
</dbReference>
<dbReference type="GO" id="GO:0016314">
    <property type="term" value="F:phosphatidylinositol-3,4,5-trisphosphate 3-phosphatase activity"/>
    <property type="evidence" value="ECO:0007669"/>
    <property type="project" value="TreeGrafter"/>
</dbReference>
<feature type="transmembrane region" description="Helical" evidence="7">
    <location>
        <begin position="146"/>
        <end position="165"/>
    </location>
</feature>
<dbReference type="Gene3D" id="3.90.190.10">
    <property type="entry name" value="Protein tyrosine phosphatase superfamily"/>
    <property type="match status" value="1"/>
</dbReference>
<dbReference type="Pfam" id="PF22785">
    <property type="entry name" value="Tc-R-P"/>
    <property type="match status" value="1"/>
</dbReference>
<dbReference type="PROSITE" id="PS51182">
    <property type="entry name" value="C2_TENSIN"/>
    <property type="match status" value="1"/>
</dbReference>
<evidence type="ECO:0000256" key="4">
    <source>
        <dbReference type="ARBA" id="ARBA00022989"/>
    </source>
</evidence>
<keyword evidence="5 7" id="KW-0472">Membrane</keyword>
<evidence type="ECO:0000256" key="3">
    <source>
        <dbReference type="ARBA" id="ARBA00022801"/>
    </source>
</evidence>
<dbReference type="InterPro" id="IPR014020">
    <property type="entry name" value="Tensin_C2-dom"/>
</dbReference>
<feature type="compositionally biased region" description="Basic and acidic residues" evidence="6">
    <location>
        <begin position="1"/>
        <end position="14"/>
    </location>
</feature>
<gene>
    <name evidence="11" type="ORF">DPMN_116355</name>
</gene>
<dbReference type="InterPro" id="IPR016130">
    <property type="entry name" value="Tyr_Pase_AS"/>
</dbReference>
<evidence type="ECO:0000313" key="11">
    <source>
        <dbReference type="EMBL" id="KAH3842851.1"/>
    </source>
</evidence>
<dbReference type="PANTHER" id="PTHR12305">
    <property type="entry name" value="PHOSPHATASE WITH HOMOLOGY TO TENSIN"/>
    <property type="match status" value="1"/>
</dbReference>
<evidence type="ECO:0000256" key="2">
    <source>
        <dbReference type="ARBA" id="ARBA00022692"/>
    </source>
</evidence>